<keyword evidence="3" id="KW-0596">Phosphopantetheine</keyword>
<comment type="similarity">
    <text evidence="2">Belongs to the ATP-dependent AMP-binding enzyme family.</text>
</comment>
<feature type="domain" description="Carrier" evidence="6">
    <location>
        <begin position="951"/>
        <end position="1025"/>
    </location>
</feature>
<dbReference type="InterPro" id="IPR010071">
    <property type="entry name" value="AA_adenyl_dom"/>
</dbReference>
<dbReference type="InterPro" id="IPR036736">
    <property type="entry name" value="ACP-like_sf"/>
</dbReference>
<evidence type="ECO:0000256" key="5">
    <source>
        <dbReference type="ARBA" id="ARBA00023194"/>
    </source>
</evidence>
<evidence type="ECO:0000256" key="3">
    <source>
        <dbReference type="ARBA" id="ARBA00022450"/>
    </source>
</evidence>
<name>A0A6I2MCU6_9BACI</name>
<keyword evidence="8" id="KW-1185">Reference proteome</keyword>
<dbReference type="InterPro" id="IPR010060">
    <property type="entry name" value="NRPS_synth"/>
</dbReference>
<dbReference type="GO" id="GO:0003824">
    <property type="term" value="F:catalytic activity"/>
    <property type="evidence" value="ECO:0007669"/>
    <property type="project" value="InterPro"/>
</dbReference>
<dbReference type="PROSITE" id="PS00012">
    <property type="entry name" value="PHOSPHOPANTETHEINE"/>
    <property type="match status" value="1"/>
</dbReference>
<reference evidence="7 8" key="1">
    <citation type="submission" date="2019-11" db="EMBL/GenBank/DDBJ databases">
        <title>Bacillus idriensis genome.</title>
        <authorList>
            <person name="Konopka E.N."/>
            <person name="Newman J.D."/>
        </authorList>
    </citation>
    <scope>NUCLEOTIDE SEQUENCE [LARGE SCALE GENOMIC DNA]</scope>
    <source>
        <strain evidence="7 8">DSM 19097</strain>
    </source>
</reference>
<dbReference type="PROSITE" id="PS00455">
    <property type="entry name" value="AMP_BINDING"/>
    <property type="match status" value="1"/>
</dbReference>
<dbReference type="FunFam" id="3.40.50.980:FF:000001">
    <property type="entry name" value="Non-ribosomal peptide synthetase"/>
    <property type="match status" value="1"/>
</dbReference>
<dbReference type="Gene3D" id="3.30.559.10">
    <property type="entry name" value="Chloramphenicol acetyltransferase-like domain"/>
    <property type="match status" value="2"/>
</dbReference>
<dbReference type="Pfam" id="PF00501">
    <property type="entry name" value="AMP-binding"/>
    <property type="match status" value="1"/>
</dbReference>
<dbReference type="SUPFAM" id="SSF47336">
    <property type="entry name" value="ACP-like"/>
    <property type="match status" value="1"/>
</dbReference>
<dbReference type="InterPro" id="IPR001242">
    <property type="entry name" value="Condensation_dom"/>
</dbReference>
<evidence type="ECO:0000313" key="8">
    <source>
        <dbReference type="Proteomes" id="UP000441585"/>
    </source>
</evidence>
<dbReference type="Gene3D" id="2.30.38.10">
    <property type="entry name" value="Luciferase, Domain 3"/>
    <property type="match status" value="1"/>
</dbReference>
<dbReference type="Gene3D" id="3.30.300.30">
    <property type="match status" value="1"/>
</dbReference>
<dbReference type="SUPFAM" id="SSF52777">
    <property type="entry name" value="CoA-dependent acyltransferases"/>
    <property type="match status" value="4"/>
</dbReference>
<dbReference type="Pfam" id="PF13193">
    <property type="entry name" value="AMP-binding_C"/>
    <property type="match status" value="1"/>
</dbReference>
<evidence type="ECO:0000256" key="1">
    <source>
        <dbReference type="ARBA" id="ARBA00001957"/>
    </source>
</evidence>
<dbReference type="GO" id="GO:0008610">
    <property type="term" value="P:lipid biosynthetic process"/>
    <property type="evidence" value="ECO:0007669"/>
    <property type="project" value="UniProtKB-ARBA"/>
</dbReference>
<dbReference type="PANTHER" id="PTHR45398:SF1">
    <property type="entry name" value="ENZYME, PUTATIVE (JCVI)-RELATED"/>
    <property type="match status" value="1"/>
</dbReference>
<dbReference type="NCBIfam" id="TIGR01733">
    <property type="entry name" value="AA-adenyl-dom"/>
    <property type="match status" value="1"/>
</dbReference>
<evidence type="ECO:0000259" key="6">
    <source>
        <dbReference type="PROSITE" id="PS50075"/>
    </source>
</evidence>
<keyword evidence="4" id="KW-0597">Phosphoprotein</keyword>
<dbReference type="InterPro" id="IPR020459">
    <property type="entry name" value="AMP-binding"/>
</dbReference>
<dbReference type="EMBL" id="WKKF01000009">
    <property type="protein sequence ID" value="MRX56165.1"/>
    <property type="molecule type" value="Genomic_DNA"/>
</dbReference>
<dbReference type="Pfam" id="PF00550">
    <property type="entry name" value="PP-binding"/>
    <property type="match status" value="1"/>
</dbReference>
<sequence>MYNLTHAQKRIWYNEKIHGTTSMHNLIGLVNINKKINVKTLKAAINIFIKKNDGIRIRIKEDSVNPMQYFHTYEKVDIDFYDFSTSDSPIIDFENWLTEIKKSEFNLLDSDLFYFSIFKLNKDQFGYVGKFHHIIADGWSLNIAGEKISEYYSLIVNKKLLEDEEKYSYSEVILQEEKYLNSNRFHKNKKFWKDKFQTLPNNIEPHTNVENSAHRNSFLIDTENSIKIKEFIVEHKLSINSLFISAYLMYLHYTTEEKDLVVGTPVLNRSGKKEKKTFGMFTSTMPFRILVDETLEVLEFIKETIKELKKFYFHQKYPYDLLSSDLELFKNGYSGLFDVCINYYNTKFNNSFDGCTYETQEVFNGRQPYSLQIVISEWNKEGKIKVDFDYNLFKYNHSQIEKMYEYLINIIQFILKSPTNKISEIEMLSSNEKNELIYNLNYTQTSYPSDKSITQLFEEQVQATPYNVACYIGDEKITYSELNISANKLARFLKKKGIQKENVVGIYAHHSFELIIAILAVLKSGAAYLPIDPSSPIDRINFMLEDSDAVLLLKNCIIPDEISFKKEIYDITNKSLFLEDDTNLLIHSKPENLAYIIYTSGSTGQPKGVMVLQKGLVNYSWWAYKKYVSSNNEVFALYSSIAFDLTITSIFTPLISGNSINIYKNDGEFRLFDIMRDKKTTVVKLTPAHLTLIRETNIDKTSVRKLIVGGEDLKTRLAKDIYEKFNNAIEIYNEYGPTETVVGCMIHQYDYSSDIDDSIPIGIPSDNVYIYILNKYLKPVPVNMKGEIYISGDGVSKGYIHNSSLTTERFLNNPYLPGEKMYKTGDIGMWTEKKTINYLGREDNQLKLNGHRIELGEIEGTLLRYPDVKASYVNIIENMNGDKLLYAYYLSNIDIVEDDLLNFLRSQLPEYMIPKNVIKIESLPLTTNGKVDIKKLPVPSTLLSIKNFSDDATNFIEKLMVEIWAEVFSLEEVGIHDDFFALGGDSIKAIRVVSKLSNHDIELSVKDIMTHRSIFRISKFTRKKIESNDQGIASGDVKPTPIILWFLKNNFVNNNHYNQSISLQLKKELSIPTLELAFTTVIEHHDSLRLNLADNQKLFYNRQSLDKSFKVEYYDVSMIELGLREKEIKKIIHNLQANFDINYSLLIRAAIIDFGKGNQELFITGHHIIVDGISWRIILEDLFYAYQQLEENKDYILPKKTASFQKFADEIQLHSKSNQLLKELDFWNDMEFRKIHPAKEYKLADHTYGLSRCIEGNLNMIKTSQLLKGANVAYNTEAIELILTALALCVQDWANLTDFTYEIENHGRHIEHVDVSRTIGWFTVMHPLRIQIIENEIGKVISHVKEQIRKVPNKGIGYGVLKYILEKIKSDETSKIRLNYMGQFDKESQNDYYIFRENKLVGNVDLSNQLTTDIEINCMVINEQLDISIRYSQHLYTDVEMNKFLSLFLINLNKIIDYTLSKDCVHFTPSDFEGAKISQEDIETLFD</sequence>
<gene>
    <name evidence="7" type="ORF">GJU41_19590</name>
</gene>
<dbReference type="FunFam" id="1.10.1200.10:FF:000005">
    <property type="entry name" value="Nonribosomal peptide synthetase 1"/>
    <property type="match status" value="1"/>
</dbReference>
<keyword evidence="5" id="KW-0045">Antibiotic biosynthesis</keyword>
<dbReference type="Proteomes" id="UP000441585">
    <property type="component" value="Unassembled WGS sequence"/>
</dbReference>
<dbReference type="Gene3D" id="3.40.50.980">
    <property type="match status" value="2"/>
</dbReference>
<dbReference type="InterPro" id="IPR009081">
    <property type="entry name" value="PP-bd_ACP"/>
</dbReference>
<dbReference type="NCBIfam" id="TIGR01720">
    <property type="entry name" value="NRPS-para261"/>
    <property type="match status" value="1"/>
</dbReference>
<accession>A0A6I2MCU6</accession>
<dbReference type="InterPro" id="IPR000873">
    <property type="entry name" value="AMP-dep_synth/lig_dom"/>
</dbReference>
<comment type="cofactor">
    <cofactor evidence="1">
        <name>pantetheine 4'-phosphate</name>
        <dbReference type="ChEBI" id="CHEBI:47942"/>
    </cofactor>
</comment>
<evidence type="ECO:0000256" key="2">
    <source>
        <dbReference type="ARBA" id="ARBA00006432"/>
    </source>
</evidence>
<dbReference type="InterPro" id="IPR020845">
    <property type="entry name" value="AMP-binding_CS"/>
</dbReference>
<dbReference type="InterPro" id="IPR025110">
    <property type="entry name" value="AMP-bd_C"/>
</dbReference>
<dbReference type="PROSITE" id="PS50075">
    <property type="entry name" value="CARRIER"/>
    <property type="match status" value="1"/>
</dbReference>
<proteinExistence type="inferred from homology"/>
<dbReference type="Gene3D" id="1.10.1200.10">
    <property type="entry name" value="ACP-like"/>
    <property type="match status" value="1"/>
</dbReference>
<comment type="caution">
    <text evidence="7">The sequence shown here is derived from an EMBL/GenBank/DDBJ whole genome shotgun (WGS) entry which is preliminary data.</text>
</comment>
<dbReference type="PRINTS" id="PR00154">
    <property type="entry name" value="AMPBINDING"/>
</dbReference>
<dbReference type="InterPro" id="IPR023213">
    <property type="entry name" value="CAT-like_dom_sf"/>
</dbReference>
<evidence type="ECO:0000256" key="4">
    <source>
        <dbReference type="ARBA" id="ARBA00022553"/>
    </source>
</evidence>
<dbReference type="Pfam" id="PF00668">
    <property type="entry name" value="Condensation"/>
    <property type="match status" value="2"/>
</dbReference>
<dbReference type="RefSeq" id="WP_154319311.1">
    <property type="nucleotide sequence ID" value="NZ_CAJGAA010000007.1"/>
</dbReference>
<dbReference type="PANTHER" id="PTHR45398">
    <property type="match status" value="1"/>
</dbReference>
<evidence type="ECO:0000313" key="7">
    <source>
        <dbReference type="EMBL" id="MRX56165.1"/>
    </source>
</evidence>
<dbReference type="SUPFAM" id="SSF56801">
    <property type="entry name" value="Acetyl-CoA synthetase-like"/>
    <property type="match status" value="1"/>
</dbReference>
<dbReference type="GO" id="GO:0017000">
    <property type="term" value="P:antibiotic biosynthetic process"/>
    <property type="evidence" value="ECO:0007669"/>
    <property type="project" value="UniProtKB-KW"/>
</dbReference>
<organism evidence="7 8">
    <name type="scientific">Metabacillus idriensis</name>
    <dbReference type="NCBI Taxonomy" id="324768"/>
    <lineage>
        <taxon>Bacteria</taxon>
        <taxon>Bacillati</taxon>
        <taxon>Bacillota</taxon>
        <taxon>Bacilli</taxon>
        <taxon>Bacillales</taxon>
        <taxon>Bacillaceae</taxon>
        <taxon>Metabacillus</taxon>
    </lineage>
</organism>
<protein>
    <submittedName>
        <fullName evidence="7">Amino acid adenylation domain-containing protein</fullName>
    </submittedName>
</protein>
<dbReference type="Gene3D" id="3.30.559.30">
    <property type="entry name" value="Nonribosomal peptide synthetase, condensation domain"/>
    <property type="match status" value="2"/>
</dbReference>
<dbReference type="InterPro" id="IPR045851">
    <property type="entry name" value="AMP-bd_C_sf"/>
</dbReference>
<dbReference type="InterPro" id="IPR006162">
    <property type="entry name" value="Ppantetheine_attach_site"/>
</dbReference>